<evidence type="ECO:0000256" key="5">
    <source>
        <dbReference type="ARBA" id="ARBA00023136"/>
    </source>
</evidence>
<keyword evidence="2" id="KW-1003">Cell membrane</keyword>
<keyword evidence="7" id="KW-0282">Flagellum</keyword>
<feature type="transmembrane region" description="Helical" evidence="6">
    <location>
        <begin position="60"/>
        <end position="80"/>
    </location>
</feature>
<evidence type="ECO:0000313" key="8">
    <source>
        <dbReference type="Proteomes" id="UP001178288"/>
    </source>
</evidence>
<reference evidence="7" key="1">
    <citation type="submission" date="2023-05" db="EMBL/GenBank/DDBJ databases">
        <title>Comparative genomics of Bacillaceae isolates and their secondary metabolite potential.</title>
        <authorList>
            <person name="Song L."/>
            <person name="Nielsen L.J."/>
            <person name="Mohite O."/>
            <person name="Xu X."/>
            <person name="Weber T."/>
            <person name="Kovacs A.T."/>
        </authorList>
    </citation>
    <scope>NUCLEOTIDE SEQUENCE</scope>
    <source>
        <strain evidence="7">XLM17</strain>
    </source>
</reference>
<keyword evidence="4 6" id="KW-1133">Transmembrane helix</keyword>
<evidence type="ECO:0000256" key="2">
    <source>
        <dbReference type="ARBA" id="ARBA00022475"/>
    </source>
</evidence>
<name>A0AA95SAR4_9BACI</name>
<dbReference type="GO" id="GO:0044781">
    <property type="term" value="P:bacterial-type flagellum organization"/>
    <property type="evidence" value="ECO:0007669"/>
    <property type="project" value="InterPro"/>
</dbReference>
<dbReference type="RefSeq" id="WP_066086248.1">
    <property type="nucleotide sequence ID" value="NZ_CP126114.1"/>
</dbReference>
<keyword evidence="8" id="KW-1185">Reference proteome</keyword>
<sequence length="204" mass="23102">MHHLKKGIVMLTAILLLVHLPLQTAYASEKSVYDQYKKNSQQEKNLPPAKPDTSAASTGLYALQFIGSFLLIIALIYLVLRFISRKTKLLGSGGAFHAIGGHPFGNNRSVQLLMIGDTLYILGVGESINVIRTIPPGEEQTKLLESVAVTPVDISDRWKGKWKLKWKWNRDFFTRKTKEEKWNAQFIEQLKDVQSNQAHNQDRS</sequence>
<evidence type="ECO:0000256" key="4">
    <source>
        <dbReference type="ARBA" id="ARBA00022989"/>
    </source>
</evidence>
<keyword evidence="5 6" id="KW-0472">Membrane</keyword>
<evidence type="ECO:0000256" key="6">
    <source>
        <dbReference type="SAM" id="Phobius"/>
    </source>
</evidence>
<comment type="subcellular location">
    <subcellularLocation>
        <location evidence="1">Cell membrane</location>
    </subcellularLocation>
</comment>
<proteinExistence type="predicted"/>
<dbReference type="GO" id="GO:0016020">
    <property type="term" value="C:membrane"/>
    <property type="evidence" value="ECO:0007669"/>
    <property type="project" value="InterPro"/>
</dbReference>
<dbReference type="InterPro" id="IPR022781">
    <property type="entry name" value="Flagellar_biosynth_FliO"/>
</dbReference>
<evidence type="ECO:0000256" key="1">
    <source>
        <dbReference type="ARBA" id="ARBA00004236"/>
    </source>
</evidence>
<evidence type="ECO:0000256" key="3">
    <source>
        <dbReference type="ARBA" id="ARBA00022692"/>
    </source>
</evidence>
<dbReference type="EMBL" id="CP126114">
    <property type="protein sequence ID" value="WHY88410.1"/>
    <property type="molecule type" value="Genomic_DNA"/>
</dbReference>
<dbReference type="Proteomes" id="UP001178288">
    <property type="component" value="Chromosome"/>
</dbReference>
<keyword evidence="7" id="KW-0969">Cilium</keyword>
<accession>A0AA95SAR4</accession>
<keyword evidence="3 6" id="KW-0812">Transmembrane</keyword>
<dbReference type="KEGG" id="nnv:QNH39_11465"/>
<protein>
    <submittedName>
        <fullName evidence="7">Flagellar biosynthetic protein FliO</fullName>
    </submittedName>
</protein>
<keyword evidence="7" id="KW-0966">Cell projection</keyword>
<gene>
    <name evidence="7" type="ORF">QNH39_11465</name>
</gene>
<evidence type="ECO:0000313" key="7">
    <source>
        <dbReference type="EMBL" id="WHY88410.1"/>
    </source>
</evidence>
<dbReference type="AlphaFoldDB" id="A0AA95SAR4"/>
<dbReference type="Pfam" id="PF04347">
    <property type="entry name" value="FliO"/>
    <property type="match status" value="1"/>
</dbReference>
<organism evidence="7 8">
    <name type="scientific">Neobacillus novalis</name>
    <dbReference type="NCBI Taxonomy" id="220687"/>
    <lineage>
        <taxon>Bacteria</taxon>
        <taxon>Bacillati</taxon>
        <taxon>Bacillota</taxon>
        <taxon>Bacilli</taxon>
        <taxon>Bacillales</taxon>
        <taxon>Bacillaceae</taxon>
        <taxon>Neobacillus</taxon>
    </lineage>
</organism>